<feature type="domain" description="Glycosyltransferase subfamily 4-like N-terminal" evidence="4">
    <location>
        <begin position="19"/>
        <end position="196"/>
    </location>
</feature>
<name>A0ABP6R6J8_9MICC</name>
<evidence type="ECO:0000259" key="4">
    <source>
        <dbReference type="Pfam" id="PF13439"/>
    </source>
</evidence>
<protein>
    <recommendedName>
        <fullName evidence="1">D-inositol 3-phosphate glycosyltransferase</fullName>
    </recommendedName>
</protein>
<evidence type="ECO:0000256" key="1">
    <source>
        <dbReference type="ARBA" id="ARBA00021292"/>
    </source>
</evidence>
<keyword evidence="2" id="KW-0328">Glycosyltransferase</keyword>
<comment type="caution">
    <text evidence="5">The sequence shown here is derived from an EMBL/GenBank/DDBJ whole genome shotgun (WGS) entry which is preliminary data.</text>
</comment>
<dbReference type="Pfam" id="PF13692">
    <property type="entry name" value="Glyco_trans_1_4"/>
    <property type="match status" value="1"/>
</dbReference>
<evidence type="ECO:0000256" key="3">
    <source>
        <dbReference type="ARBA" id="ARBA00022679"/>
    </source>
</evidence>
<dbReference type="Proteomes" id="UP001501736">
    <property type="component" value="Unassembled WGS sequence"/>
</dbReference>
<keyword evidence="6" id="KW-1185">Reference proteome</keyword>
<dbReference type="InterPro" id="IPR050194">
    <property type="entry name" value="Glycosyltransferase_grp1"/>
</dbReference>
<dbReference type="Pfam" id="PF13439">
    <property type="entry name" value="Glyco_transf_4"/>
    <property type="match status" value="1"/>
</dbReference>
<dbReference type="PANTHER" id="PTHR45947:SF3">
    <property type="entry name" value="SULFOQUINOVOSYL TRANSFERASE SQD2"/>
    <property type="match status" value="1"/>
</dbReference>
<dbReference type="Gene3D" id="3.40.50.2000">
    <property type="entry name" value="Glycogen Phosphorylase B"/>
    <property type="match status" value="2"/>
</dbReference>
<gene>
    <name evidence="5" type="ORF">GCM10020260_01430</name>
</gene>
<proteinExistence type="predicted"/>
<dbReference type="PANTHER" id="PTHR45947">
    <property type="entry name" value="SULFOQUINOVOSYL TRANSFERASE SQD2"/>
    <property type="match status" value="1"/>
</dbReference>
<dbReference type="SUPFAM" id="SSF53756">
    <property type="entry name" value="UDP-Glycosyltransferase/glycogen phosphorylase"/>
    <property type="match status" value="1"/>
</dbReference>
<accession>A0ABP6R6J8</accession>
<sequence>MLGVVKVVVVAESFLPHMNGVTNSVLHVLAHLRRRGDDAVVIAPGSSMLVPPTSDAVERSEEQVEGFPVVRVPSLPFPDYPTVRVAAGFVLRIRQLLDRIGPDVVHVASPFVLGWRAIQAARDLGLPTVSVYQTEVPTYASRYRLPWAADLLWQHVDRMHRASTLTLVPSSFCKTQLRDRGIRRLKTWRRGVDGERFSPARRDESLRAEIAPHGERLVGFVGRLAAEKQIEDLEAIDALEGARLVIIGSGPQEEELRRRLPNAHFAGFQGGDDLGRHVASLDVFVHPGASETFCQTIQEAMAAAVPVVAVGRGGPLDLVDGGRTGWLYRPGDLDGMRSAVEHLVGDAAARARFGAAAHETVAERSWEAVCNQLIGHYARAVEANEKLQRLHAKSFLHQQSRLTGLFADFGDWESFGDQFLPRR</sequence>
<reference evidence="6" key="1">
    <citation type="journal article" date="2019" name="Int. J. Syst. Evol. Microbiol.">
        <title>The Global Catalogue of Microorganisms (GCM) 10K type strain sequencing project: providing services to taxonomists for standard genome sequencing and annotation.</title>
        <authorList>
            <consortium name="The Broad Institute Genomics Platform"/>
            <consortium name="The Broad Institute Genome Sequencing Center for Infectious Disease"/>
            <person name="Wu L."/>
            <person name="Ma J."/>
        </authorList>
    </citation>
    <scope>NUCLEOTIDE SEQUENCE [LARGE SCALE GENOMIC DNA]</scope>
    <source>
        <strain evidence="6">JCM 11483</strain>
    </source>
</reference>
<keyword evidence="3" id="KW-0808">Transferase</keyword>
<dbReference type="EMBL" id="BAAAYG010000001">
    <property type="protein sequence ID" value="GAA3278876.1"/>
    <property type="molecule type" value="Genomic_DNA"/>
</dbReference>
<dbReference type="InterPro" id="IPR028098">
    <property type="entry name" value="Glyco_trans_4-like_N"/>
</dbReference>
<evidence type="ECO:0000313" key="5">
    <source>
        <dbReference type="EMBL" id="GAA3278876.1"/>
    </source>
</evidence>
<evidence type="ECO:0000313" key="6">
    <source>
        <dbReference type="Proteomes" id="UP001501736"/>
    </source>
</evidence>
<evidence type="ECO:0000256" key="2">
    <source>
        <dbReference type="ARBA" id="ARBA00022676"/>
    </source>
</evidence>
<dbReference type="CDD" id="cd03814">
    <property type="entry name" value="GT4-like"/>
    <property type="match status" value="1"/>
</dbReference>
<organism evidence="5 6">
    <name type="scientific">Nesterenkonia halobia</name>
    <dbReference type="NCBI Taxonomy" id="37922"/>
    <lineage>
        <taxon>Bacteria</taxon>
        <taxon>Bacillati</taxon>
        <taxon>Actinomycetota</taxon>
        <taxon>Actinomycetes</taxon>
        <taxon>Micrococcales</taxon>
        <taxon>Micrococcaceae</taxon>
        <taxon>Nesterenkonia</taxon>
    </lineage>
</organism>